<evidence type="ECO:0000313" key="3">
    <source>
        <dbReference type="Proteomes" id="UP000078559"/>
    </source>
</evidence>
<dbReference type="AlphaFoldDB" id="A0A194VXV8"/>
<sequence>MISFLARRVPRGRTSHLNIITFDDGQSTADFKAPSDRYLHRPCTGISGKKETFHVLGGTARFTLGSGGQRRHRLASAGEVAVIPRGQVHAFCNASEEAELAVEFGLDPASRETDEAYFRDVWGYRDDCTRAGAQRSLFQTLLFMHRGGLVMALPGPDIISRPPGTAVHLRGWCAHW</sequence>
<gene>
    <name evidence="2" type="ORF">VM1G_11529</name>
</gene>
<dbReference type="OrthoDB" id="9976870at2759"/>
<dbReference type="EMBL" id="CM003101">
    <property type="protein sequence ID" value="KUI69054.1"/>
    <property type="molecule type" value="Genomic_DNA"/>
</dbReference>
<feature type="domain" description="Cupin type-2" evidence="1">
    <location>
        <begin position="49"/>
        <end position="99"/>
    </location>
</feature>
<dbReference type="Gene3D" id="2.60.120.10">
    <property type="entry name" value="Jelly Rolls"/>
    <property type="match status" value="1"/>
</dbReference>
<dbReference type="InterPro" id="IPR013096">
    <property type="entry name" value="Cupin_2"/>
</dbReference>
<dbReference type="InterPro" id="IPR011051">
    <property type="entry name" value="RmlC_Cupin_sf"/>
</dbReference>
<accession>A0A194VXV8</accession>
<dbReference type="Proteomes" id="UP000078559">
    <property type="component" value="Chromosome 4"/>
</dbReference>
<dbReference type="CDD" id="cd02208">
    <property type="entry name" value="cupin_RmlC-like"/>
    <property type="match status" value="1"/>
</dbReference>
<evidence type="ECO:0000313" key="2">
    <source>
        <dbReference type="EMBL" id="KUI69054.1"/>
    </source>
</evidence>
<keyword evidence="3" id="KW-1185">Reference proteome</keyword>
<dbReference type="Pfam" id="PF07883">
    <property type="entry name" value="Cupin_2"/>
    <property type="match status" value="1"/>
</dbReference>
<reference evidence="2" key="1">
    <citation type="submission" date="2014-12" db="EMBL/GenBank/DDBJ databases">
        <title>Genome Sequence of Valsa Canker Pathogens Uncovers a Specific Adaption of Colonization on Woody Bark.</title>
        <authorList>
            <person name="Yin Z."/>
            <person name="Liu H."/>
            <person name="Gao X."/>
            <person name="Li Z."/>
            <person name="Song N."/>
            <person name="Ke X."/>
            <person name="Dai Q."/>
            <person name="Wu Y."/>
            <person name="Sun Y."/>
            <person name="Xu J.-R."/>
            <person name="Kang Z.K."/>
            <person name="Wang L."/>
            <person name="Huang L."/>
        </authorList>
    </citation>
    <scope>NUCLEOTIDE SEQUENCE [LARGE SCALE GENOMIC DNA]</scope>
    <source>
        <strain evidence="2">03-8</strain>
    </source>
</reference>
<protein>
    <recommendedName>
        <fullName evidence="1">Cupin type-2 domain-containing protein</fullName>
    </recommendedName>
</protein>
<evidence type="ECO:0000259" key="1">
    <source>
        <dbReference type="Pfam" id="PF07883"/>
    </source>
</evidence>
<name>A0A194VXV8_CYTMA</name>
<dbReference type="SUPFAM" id="SSF51182">
    <property type="entry name" value="RmlC-like cupins"/>
    <property type="match status" value="1"/>
</dbReference>
<proteinExistence type="predicted"/>
<organism evidence="2 3">
    <name type="scientific">Cytospora mali</name>
    <name type="common">Apple Valsa canker fungus</name>
    <name type="synonym">Valsa mali</name>
    <dbReference type="NCBI Taxonomy" id="578113"/>
    <lineage>
        <taxon>Eukaryota</taxon>
        <taxon>Fungi</taxon>
        <taxon>Dikarya</taxon>
        <taxon>Ascomycota</taxon>
        <taxon>Pezizomycotina</taxon>
        <taxon>Sordariomycetes</taxon>
        <taxon>Sordariomycetidae</taxon>
        <taxon>Diaporthales</taxon>
        <taxon>Cytosporaceae</taxon>
        <taxon>Cytospora</taxon>
    </lineage>
</organism>
<dbReference type="InterPro" id="IPR014710">
    <property type="entry name" value="RmlC-like_jellyroll"/>
</dbReference>